<dbReference type="InterPro" id="IPR048899">
    <property type="entry name" value="NMD_SH3"/>
</dbReference>
<gene>
    <name evidence="5" type="ORF">SPHA_48753</name>
</gene>
<evidence type="ECO:0000256" key="1">
    <source>
        <dbReference type="ARBA" id="ARBA00002269"/>
    </source>
</evidence>
<proteinExistence type="inferred from homology"/>
<dbReference type="PANTHER" id="PTHR12746">
    <property type="entry name" value="NONSENSE-MEDIATED MRNA DECAY PROTEIN 3"/>
    <property type="match status" value="1"/>
</dbReference>
<dbReference type="GO" id="GO:0005737">
    <property type="term" value="C:cytoplasm"/>
    <property type="evidence" value="ECO:0007669"/>
    <property type="project" value="UniProtKB-SubCell"/>
</dbReference>
<dbReference type="GO" id="GO:0015031">
    <property type="term" value="P:protein transport"/>
    <property type="evidence" value="ECO:0007669"/>
    <property type="project" value="UniProtKB-KW"/>
</dbReference>
<comment type="subcellular location">
    <subcellularLocation>
        <location evidence="2">Cytoplasm</location>
    </subcellularLocation>
    <subcellularLocation>
        <location evidence="2">Nucleus</location>
    </subcellularLocation>
</comment>
<evidence type="ECO:0000259" key="4">
    <source>
        <dbReference type="Pfam" id="PF21193"/>
    </source>
</evidence>
<dbReference type="EMBL" id="CAHIKZ030002737">
    <property type="protein sequence ID" value="CAE1291446.1"/>
    <property type="molecule type" value="Genomic_DNA"/>
</dbReference>
<dbReference type="AlphaFoldDB" id="A0A812DBF1"/>
<protein>
    <recommendedName>
        <fullName evidence="2">60S ribosomal export protein NMD3</fullName>
    </recommendedName>
</protein>
<keyword evidence="2" id="KW-0539">Nucleus</keyword>
<dbReference type="GO" id="GO:0005634">
    <property type="term" value="C:nucleus"/>
    <property type="evidence" value="ECO:0007669"/>
    <property type="project" value="UniProtKB-SubCell"/>
</dbReference>
<feature type="domain" description="Nmd3 N-terminal" evidence="3">
    <location>
        <begin position="1"/>
        <end position="66"/>
    </location>
</feature>
<keyword evidence="2" id="KW-0813">Transport</keyword>
<keyword evidence="2" id="KW-0963">Cytoplasm</keyword>
<feature type="domain" description="60S ribosomal export protein NMD3 SH3" evidence="4">
    <location>
        <begin position="69"/>
        <end position="111"/>
    </location>
</feature>
<dbReference type="GO" id="GO:0000055">
    <property type="term" value="P:ribosomal large subunit export from nucleus"/>
    <property type="evidence" value="ECO:0007669"/>
    <property type="project" value="TreeGrafter"/>
</dbReference>
<name>A0A812DBF1_ACAPH</name>
<keyword evidence="6" id="KW-1185">Reference proteome</keyword>
<evidence type="ECO:0000313" key="6">
    <source>
        <dbReference type="Proteomes" id="UP000597762"/>
    </source>
</evidence>
<comment type="caution">
    <text evidence="5">The sequence shown here is derived from an EMBL/GenBank/DDBJ whole genome shotgun (WGS) entry which is preliminary data.</text>
</comment>
<evidence type="ECO:0000313" key="5">
    <source>
        <dbReference type="EMBL" id="CAE1291446.1"/>
    </source>
</evidence>
<comment type="function">
    <text evidence="1 2">Acts as an adapter for the XPO1/CRM1-mediated export of the 60S ribosomal subunit.</text>
</comment>
<keyword evidence="2" id="KW-0653">Protein transport</keyword>
<dbReference type="Pfam" id="PF04981">
    <property type="entry name" value="NMD3"/>
    <property type="match status" value="1"/>
</dbReference>
<comment type="similarity">
    <text evidence="2">Belongs to the NMD3 family.</text>
</comment>
<organism evidence="5 6">
    <name type="scientific">Acanthosepion pharaonis</name>
    <name type="common">Pharaoh cuttlefish</name>
    <name type="synonym">Sepia pharaonis</name>
    <dbReference type="NCBI Taxonomy" id="158019"/>
    <lineage>
        <taxon>Eukaryota</taxon>
        <taxon>Metazoa</taxon>
        <taxon>Spiralia</taxon>
        <taxon>Lophotrochozoa</taxon>
        <taxon>Mollusca</taxon>
        <taxon>Cephalopoda</taxon>
        <taxon>Coleoidea</taxon>
        <taxon>Decapodiformes</taxon>
        <taxon>Sepiida</taxon>
        <taxon>Sepiina</taxon>
        <taxon>Sepiidae</taxon>
        <taxon>Acanthosepion</taxon>
    </lineage>
</organism>
<dbReference type="GO" id="GO:0043023">
    <property type="term" value="F:ribosomal large subunit binding"/>
    <property type="evidence" value="ECO:0007669"/>
    <property type="project" value="InterPro"/>
</dbReference>
<dbReference type="PANTHER" id="PTHR12746:SF2">
    <property type="entry name" value="60S RIBOSOMAL EXPORT PROTEIN NMD3"/>
    <property type="match status" value="1"/>
</dbReference>
<dbReference type="Pfam" id="PF21193">
    <property type="entry name" value="NMD_SH3"/>
    <property type="match status" value="1"/>
</dbReference>
<reference evidence="5" key="1">
    <citation type="submission" date="2021-01" db="EMBL/GenBank/DDBJ databases">
        <authorList>
            <person name="Li R."/>
            <person name="Bekaert M."/>
        </authorList>
    </citation>
    <scope>NUCLEOTIDE SEQUENCE</scope>
    <source>
        <strain evidence="5">Farmed</strain>
    </source>
</reference>
<dbReference type="InterPro" id="IPR039768">
    <property type="entry name" value="Nmd3"/>
</dbReference>
<evidence type="ECO:0000259" key="3">
    <source>
        <dbReference type="Pfam" id="PF04981"/>
    </source>
</evidence>
<dbReference type="OrthoDB" id="203821at2759"/>
<accession>A0A812DBF1</accession>
<dbReference type="Proteomes" id="UP000597762">
    <property type="component" value="Unassembled WGS sequence"/>
</dbReference>
<sequence>MHQNTVNIKPMHGGLDFYFAGKQGARKLVDFLLLVVPCRYQTAQELISMDIHSNIANYKTTFSVELVPICKDNVVCISKKLARSLGSISQLCVVFRVTRSVHLIDPLSLQEDLEEDDSYRQNVNIFKDSTKTPVDLDDIEDEHLPQISLQEMLDDMKLVDPTGGDGAEMIE</sequence>
<evidence type="ECO:0000256" key="2">
    <source>
        <dbReference type="RuleBase" id="RU364108"/>
    </source>
</evidence>
<dbReference type="InterPro" id="IPR007064">
    <property type="entry name" value="Nmd3_N"/>
</dbReference>